<feature type="compositionally biased region" description="Low complexity" evidence="13">
    <location>
        <begin position="1759"/>
        <end position="1777"/>
    </location>
</feature>
<dbReference type="Proteomes" id="UP000265180">
    <property type="component" value="Chromosome 7"/>
</dbReference>
<feature type="compositionally biased region" description="Low complexity" evidence="13">
    <location>
        <begin position="1815"/>
        <end position="1829"/>
    </location>
</feature>
<proteinExistence type="predicted"/>
<dbReference type="GO" id="GO:0004674">
    <property type="term" value="F:protein serine/threonine kinase activity"/>
    <property type="evidence" value="ECO:0007669"/>
    <property type="project" value="UniProtKB-KW"/>
</dbReference>
<dbReference type="Pfam" id="PF12202">
    <property type="entry name" value="OSR1_C"/>
    <property type="match status" value="1"/>
</dbReference>
<keyword evidence="4" id="KW-0963">Cytoplasm</keyword>
<evidence type="ECO:0000313" key="16">
    <source>
        <dbReference type="Proteomes" id="UP000265180"/>
    </source>
</evidence>
<feature type="region of interest" description="Disordered" evidence="13">
    <location>
        <begin position="1912"/>
        <end position="1959"/>
    </location>
</feature>
<evidence type="ECO:0000259" key="14">
    <source>
        <dbReference type="PROSITE" id="PS50011"/>
    </source>
</evidence>
<reference evidence="15" key="4">
    <citation type="submission" date="2025-09" db="UniProtKB">
        <authorList>
            <consortium name="Ensembl"/>
        </authorList>
    </citation>
    <scope>IDENTIFICATION</scope>
    <source>
        <strain evidence="15">HNI</strain>
    </source>
</reference>
<protein>
    <recommendedName>
        <fullName evidence="3">non-specific serine/threonine protein kinase</fullName>
        <ecNumber evidence="3">2.7.11.1</ecNumber>
    </recommendedName>
</protein>
<dbReference type="FunFam" id="1.10.510.10:FF:000006">
    <property type="entry name" value="Serine/threonine-protein kinase WNK1 isoform 2"/>
    <property type="match status" value="1"/>
</dbReference>
<feature type="compositionally biased region" description="Polar residues" evidence="13">
    <location>
        <begin position="2203"/>
        <end position="2228"/>
    </location>
</feature>
<comment type="cofactor">
    <cofactor evidence="1">
        <name>Mg(2+)</name>
        <dbReference type="ChEBI" id="CHEBI:18420"/>
    </cofactor>
</comment>
<keyword evidence="5" id="KW-0723">Serine/threonine-protein kinase</keyword>
<dbReference type="FunFam" id="3.10.20.90:FF:000007">
    <property type="entry name" value="Serine/threonine-protein kinase WNK1 isoform 1"/>
    <property type="match status" value="1"/>
</dbReference>
<dbReference type="Ensembl" id="ENSORLT00020027564.1">
    <property type="protein sequence ID" value="ENSORLP00020018669.1"/>
    <property type="gene ID" value="ENSORLG00020019688.1"/>
</dbReference>
<sequence length="2425" mass="264432">MESEATRGSKHESGPHFQCDPAVNRCDTMGEGNVKLVESVVRGGSDPSAYPSCSYHRSVHHRFIRRSLWFSETDEQVFDAPDDSGSKIFNINLRTIVDRTLVTSCSTQESSSTESHGGQKDSATESASADEDKERGGSALKLTSSDGCKAASEENEEEAEMKAVSTSPGGRFLKFDIELGRGSFKTVYKGLDTETWVEVAWCELQDRKLSKVERQRFKEEAEMLKGLQHPNIVRFYDFWESPLKGKKCIVLVTELMTSGTLKTYLKRFKVMKPKVLRSWCRQILKGLHFLHTRTPPIIHRDLKCDNIFITGPTGSVKIGDLGLATLKAASFAKSVIGTPEFMAPEMYEEHYDEAVDVYAFGMCMLEMATSEYPYSECQNAAQIYRKVTSGVKPASYNKIMDPEIKEIIGECICQKKEERYTIKDLLNHAFFAEDTGVRVELAEEDDGKKISIALKLWVEDHKKLKGKYKESGAIEFTFDLEKEVPEVVAQEMVESGFFQESDVKTVGKSIRDRVALIKWRRGRTVSATVTVEQGEEGPKIIKAPSENISSGQPHIGQPLLLEPEEPEADQHSRLHNLTGSTASVTSGGTLDSGMGSVVFSDSYSGVPYPSLLEPIAMATQQCQSGNPFPTDRPRSCDNGRFLGATLSPNLRTRLGSGERRGSAPVIDTQNHTAHLHALLPPRNAISPTLMVMENKFELESETEVEFLSPTSPPRILVSPVYSPSELRRFSDVCVGAKSEACEELTPPVSHGRRHSDIGSLLSLTSNSKHHCVVHKTPMCQACMFLLQLRSQEGNPWPSPAVLSAHHCPCDLRRHPSSGGKFSTSNGQPKCLNEYSDFSMLQQSLFNIIGYKAAPCNTSPLGSSIAPKKLGDRDGSLKSPTQCGSLNQEIKNQETFQDSEDKYSSRKQQATTAVGVTNTVCHQNQPSSVQGPPTSNTLMDTQQQNLQPGHCYPAALHPHQANALAAPASLCSMNNKQQMQPAAAIATSIVSQNAAQNYQGHQLQDAVAVGSLTFPLQIQQTFQNSVVSSQQQSQSPSGYSTSVQPHIVASTLSAQQPAQSSSLATPAQSLANQVPCQPVHPPCSSQQAITSFQLLGQQSGQSSTTTGLYAQQIPIQQEHQQPLPNTQLGIHQALNARQPYPSQNLETLHSMQHQMEQPATHSSQNTQCHIQQQLHASIPQQHYQQVPQSATPLQVPSHSQPKSMATQVVQIAAEHPGYFMKSLPDSESQIDTHAAVQQTGQCQNKFISAQQDDFPQSYDGASQMTTLHHFPASSQQTPQNFAQDQQSFGQNLSTSVSSATIQVLPPQTAVHQQVQPLQLPSHQAAVLTLVTQNSMDLHTDTVAAQLDNMNSCQLPSQSQIPLLQCSDSQRASPMSASSTTPQQKILSSVAGAASQGPSENIKEDQAAEKHTGGQSYDSVNSDATSGKEMSDGYEGTHGGKVDGKVRKHHRRSMRMRSRQEKIPRPKLSMLNVCNTGDKMVECQLETHNHKMVTFKFDLDGDAPEEIATYMVENDFILPLEKEVFIEQLKEIVEKAEDMLSEDTEGERNSDYGCSPKQLEGAGVLSAELSEPSTPQLVYQQNVLHTGKRWFIICPVAETPIQNKEGTSSHTSTAQEYEHSSSTRSTDYTTAVAESVNTSQTSPPSSVSTSLQPSNQSISQSQVQQTQPCLTHHASASGSVAFDNSLPAEEPITSILPEMPCCTIVPPLSLDVQAVDKAVAAQTNPPNHKTSPSAEMPPQLQQSVVLQQPYPTSMQAGTVTSQPQSPAHQSSQSSSQQQSGGQGESDSEGPRRVEFVDRTIKTLDEKLRNLLYQEHTPSQSSNNPSEPQASSTEALSSPQVSDGQNTEGPFEKKKMESLPQIPERTDGVGASNDSALAAPKSDFNRRDVTDSSSLFSSKSRFQIIPTTQDVIFSSEKSTSCNSPAPSSGSAGSHTQTRAKTDHDDVGTSKPHCGNRYSAPPNFYQAASSSDATVRLPPRAQSVDSYQQHQLSHVDSDSADEESSSLALPPFHSTHAAHGLSEHSGSDLMKRAVAFLRRSGRHKPDQSSESTSRKSVAINGHASSPQAGHTHSSYMSSDNDSEFEDADMKKELQKLREKHMKEISELQAFQRSEIERLYKELGKTLPPNLSLLHAVPPSGRRRRTSKHRLKAGKLLNPMVQHLRNNLNAASAEKKGESAAGSSSSPARSSLLSDGSAHSSGSSSSSNQPNAVQEQVHTQQPCSLKGSFSSDNIYAGHHGDRTANPGQGWTVFHQTSERVTYKSSSKPRTRFLSGPVSLSIWSSLNTNTAQTASSQPQAAVTSASPSPQQFTRLAQVQSNNSNNNRGTFTDDLHKLVDDWTKETVAAASQPRPSLNQMKQRHQQGPESKLAAMGGIPPETKSQVVATVARDAQSWRLCGSCGLARCFKSDVLHHNGKPRDPNLLFGCTQT</sequence>
<keyword evidence="7" id="KW-0808">Transferase</keyword>
<dbReference type="InterPro" id="IPR056865">
    <property type="entry name" value="CCTL2_WNK"/>
</dbReference>
<reference evidence="15 16" key="2">
    <citation type="submission" date="2017-04" db="EMBL/GenBank/DDBJ databases">
        <title>CpG methylation of centromeres and impact of large insertions on vertebrate speciation.</title>
        <authorList>
            <person name="Ichikawa K."/>
            <person name="Yoshimura J."/>
            <person name="Morishita S."/>
        </authorList>
    </citation>
    <scope>NUCLEOTIDE SEQUENCE</scope>
    <source>
        <strain evidence="15 16">HNI</strain>
    </source>
</reference>
<keyword evidence="10" id="KW-0067">ATP-binding</keyword>
<feature type="compositionally biased region" description="Polar residues" evidence="13">
    <location>
        <begin position="1366"/>
        <end position="1385"/>
    </location>
</feature>
<feature type="region of interest" description="Disordered" evidence="13">
    <location>
        <begin position="2124"/>
        <end position="2153"/>
    </location>
</feature>
<feature type="compositionally biased region" description="Basic and acidic residues" evidence="13">
    <location>
        <begin position="1399"/>
        <end position="1410"/>
    </location>
</feature>
<comment type="catalytic activity">
    <reaction evidence="12">
        <text>L-seryl-[protein] + ATP = O-phospho-L-seryl-[protein] + ADP + H(+)</text>
        <dbReference type="Rhea" id="RHEA:17989"/>
        <dbReference type="Rhea" id="RHEA-COMP:9863"/>
        <dbReference type="Rhea" id="RHEA-COMP:11604"/>
        <dbReference type="ChEBI" id="CHEBI:15378"/>
        <dbReference type="ChEBI" id="CHEBI:29999"/>
        <dbReference type="ChEBI" id="CHEBI:30616"/>
        <dbReference type="ChEBI" id="CHEBI:83421"/>
        <dbReference type="ChEBI" id="CHEBI:456216"/>
        <dbReference type="EC" id="2.7.11.1"/>
    </reaction>
</comment>
<keyword evidence="6" id="KW-0597">Phosphoprotein</keyword>
<feature type="compositionally biased region" description="Low complexity" evidence="13">
    <location>
        <begin position="1633"/>
        <end position="1665"/>
    </location>
</feature>
<dbReference type="InterPro" id="IPR000719">
    <property type="entry name" value="Prot_kinase_dom"/>
</dbReference>
<evidence type="ECO:0000256" key="12">
    <source>
        <dbReference type="ARBA" id="ARBA00048679"/>
    </source>
</evidence>
<feature type="compositionally biased region" description="Polar residues" evidence="13">
    <location>
        <begin position="1411"/>
        <end position="1423"/>
    </location>
</feature>
<feature type="compositionally biased region" description="Basic residues" evidence="13">
    <location>
        <begin position="2136"/>
        <end position="2148"/>
    </location>
</feature>
<feature type="region of interest" description="Disordered" evidence="13">
    <location>
        <begin position="1976"/>
        <end position="2022"/>
    </location>
</feature>
<evidence type="ECO:0000256" key="7">
    <source>
        <dbReference type="ARBA" id="ARBA00022679"/>
    </source>
</evidence>
<dbReference type="SMART" id="SM00220">
    <property type="entry name" value="S_TKc"/>
    <property type="match status" value="1"/>
</dbReference>
<feature type="region of interest" description="Disordered" evidence="13">
    <location>
        <begin position="1752"/>
        <end position="1791"/>
    </location>
</feature>
<feature type="region of interest" description="Disordered" evidence="13">
    <location>
        <begin position="1600"/>
        <end position="1669"/>
    </location>
</feature>
<dbReference type="GO" id="GO:0005524">
    <property type="term" value="F:ATP binding"/>
    <property type="evidence" value="ECO:0007669"/>
    <property type="project" value="UniProtKB-KW"/>
</dbReference>
<dbReference type="FunFam" id="3.10.20.90:FF:000012">
    <property type="entry name" value="Serine/threonine-protein kinase WNK1 isoform 2"/>
    <property type="match status" value="1"/>
</dbReference>
<feature type="region of interest" description="Disordered" evidence="13">
    <location>
        <begin position="1812"/>
        <end position="1892"/>
    </location>
</feature>
<dbReference type="FunFam" id="3.30.200.20:FF:000494">
    <property type="entry name" value="serine/threonine-protein kinase WNK2 isoform X2"/>
    <property type="match status" value="1"/>
</dbReference>
<feature type="region of interest" description="Disordered" evidence="13">
    <location>
        <begin position="2035"/>
        <end position="2083"/>
    </location>
</feature>
<evidence type="ECO:0000256" key="13">
    <source>
        <dbReference type="SAM" id="MobiDB-lite"/>
    </source>
</evidence>
<dbReference type="CDD" id="cd13983">
    <property type="entry name" value="STKc_WNK"/>
    <property type="match status" value="1"/>
</dbReference>
<dbReference type="Gene3D" id="3.30.200.20">
    <property type="entry name" value="Phosphorylase Kinase, domain 1"/>
    <property type="match status" value="1"/>
</dbReference>
<evidence type="ECO:0000256" key="3">
    <source>
        <dbReference type="ARBA" id="ARBA00012513"/>
    </source>
</evidence>
<organism evidence="15 16">
    <name type="scientific">Oryzias latipes</name>
    <name type="common">Japanese rice fish</name>
    <name type="synonym">Japanese killifish</name>
    <dbReference type="NCBI Taxonomy" id="8090"/>
    <lineage>
        <taxon>Eukaryota</taxon>
        <taxon>Metazoa</taxon>
        <taxon>Chordata</taxon>
        <taxon>Craniata</taxon>
        <taxon>Vertebrata</taxon>
        <taxon>Euteleostomi</taxon>
        <taxon>Actinopterygii</taxon>
        <taxon>Neopterygii</taxon>
        <taxon>Teleostei</taxon>
        <taxon>Neoteleostei</taxon>
        <taxon>Acanthomorphata</taxon>
        <taxon>Ovalentaria</taxon>
        <taxon>Atherinomorphae</taxon>
        <taxon>Beloniformes</taxon>
        <taxon>Adrianichthyidae</taxon>
        <taxon>Oryziinae</taxon>
        <taxon>Oryzias</taxon>
    </lineage>
</organism>
<evidence type="ECO:0000256" key="10">
    <source>
        <dbReference type="ARBA" id="ARBA00022840"/>
    </source>
</evidence>
<feature type="region of interest" description="Disordered" evidence="13">
    <location>
        <begin position="107"/>
        <end position="162"/>
    </location>
</feature>
<dbReference type="InterPro" id="IPR008271">
    <property type="entry name" value="Ser/Thr_kinase_AS"/>
</dbReference>
<keyword evidence="9" id="KW-0418">Kinase</keyword>
<feature type="compositionally biased region" description="Low complexity" evidence="13">
    <location>
        <begin position="1920"/>
        <end position="1930"/>
    </location>
</feature>
<evidence type="ECO:0000313" key="15">
    <source>
        <dbReference type="Ensembl" id="ENSORLP00020018669.1"/>
    </source>
</evidence>
<dbReference type="GO" id="GO:0005737">
    <property type="term" value="C:cytoplasm"/>
    <property type="evidence" value="ECO:0007669"/>
    <property type="project" value="UniProtKB-SubCell"/>
</dbReference>
<evidence type="ECO:0000256" key="6">
    <source>
        <dbReference type="ARBA" id="ARBA00022553"/>
    </source>
</evidence>
<dbReference type="PANTHER" id="PTHR13902">
    <property type="entry name" value="SERINE/THREONINE-PROTEIN KINASE WNK WITH NO LYSINE -RELATED"/>
    <property type="match status" value="1"/>
</dbReference>
<dbReference type="SUPFAM" id="SSF56112">
    <property type="entry name" value="Protein kinase-like (PK-like)"/>
    <property type="match status" value="1"/>
</dbReference>
<feature type="compositionally biased region" description="Basic residues" evidence="13">
    <location>
        <begin position="1444"/>
        <end position="1455"/>
    </location>
</feature>
<feature type="compositionally biased region" description="Polar residues" evidence="13">
    <location>
        <begin position="2058"/>
        <end position="2075"/>
    </location>
</feature>
<dbReference type="EC" id="2.7.11.1" evidence="3"/>
<accession>A0A3P9LDA4</accession>
<reference evidence="15" key="3">
    <citation type="submission" date="2025-08" db="UniProtKB">
        <authorList>
            <consortium name="Ensembl"/>
        </authorList>
    </citation>
    <scope>IDENTIFICATION</scope>
    <source>
        <strain evidence="15">HNI</strain>
    </source>
</reference>
<evidence type="ECO:0000256" key="8">
    <source>
        <dbReference type="ARBA" id="ARBA00022741"/>
    </source>
</evidence>
<dbReference type="Pfam" id="PF00069">
    <property type="entry name" value="Pkinase"/>
    <property type="match status" value="1"/>
</dbReference>
<dbReference type="Pfam" id="PF24889">
    <property type="entry name" value="CCTL2_WNK"/>
    <property type="match status" value="1"/>
</dbReference>
<feature type="domain" description="Protein kinase" evidence="14">
    <location>
        <begin position="173"/>
        <end position="431"/>
    </location>
</feature>
<evidence type="ECO:0000256" key="2">
    <source>
        <dbReference type="ARBA" id="ARBA00004496"/>
    </source>
</evidence>
<feature type="region of interest" description="Disordered" evidence="13">
    <location>
        <begin position="1365"/>
        <end position="1459"/>
    </location>
</feature>
<dbReference type="PROSITE" id="PS50011">
    <property type="entry name" value="PROTEIN_KINASE_DOM"/>
    <property type="match status" value="1"/>
</dbReference>
<dbReference type="InterPro" id="IPR011009">
    <property type="entry name" value="Kinase-like_dom_sf"/>
</dbReference>
<evidence type="ECO:0000256" key="5">
    <source>
        <dbReference type="ARBA" id="ARBA00022527"/>
    </source>
</evidence>
<dbReference type="PROSITE" id="PS00108">
    <property type="entry name" value="PROTEIN_KINASE_ST"/>
    <property type="match status" value="1"/>
</dbReference>
<comment type="catalytic activity">
    <reaction evidence="11">
        <text>L-threonyl-[protein] + ATP = O-phospho-L-threonyl-[protein] + ADP + H(+)</text>
        <dbReference type="Rhea" id="RHEA:46608"/>
        <dbReference type="Rhea" id="RHEA-COMP:11060"/>
        <dbReference type="Rhea" id="RHEA-COMP:11605"/>
        <dbReference type="ChEBI" id="CHEBI:15378"/>
        <dbReference type="ChEBI" id="CHEBI:30013"/>
        <dbReference type="ChEBI" id="CHEBI:30616"/>
        <dbReference type="ChEBI" id="CHEBI:61977"/>
        <dbReference type="ChEBI" id="CHEBI:456216"/>
        <dbReference type="EC" id="2.7.11.1"/>
    </reaction>
</comment>
<dbReference type="InterPro" id="IPR024678">
    <property type="entry name" value="Kinase_OSR1/WNK_CCT"/>
</dbReference>
<feature type="region of interest" description="Disordered" evidence="13">
    <location>
        <begin position="2166"/>
        <end position="2244"/>
    </location>
</feature>
<name>A0A3P9LDA4_ORYLA</name>
<evidence type="ECO:0000256" key="9">
    <source>
        <dbReference type="ARBA" id="ARBA00022777"/>
    </source>
</evidence>
<keyword evidence="8" id="KW-0547">Nucleotide-binding</keyword>
<reference key="1">
    <citation type="journal article" date="2007" name="Nature">
        <title>The medaka draft genome and insights into vertebrate genome evolution.</title>
        <authorList>
            <person name="Kasahara M."/>
            <person name="Naruse K."/>
            <person name="Sasaki S."/>
            <person name="Nakatani Y."/>
            <person name="Qu W."/>
            <person name="Ahsan B."/>
            <person name="Yamada T."/>
            <person name="Nagayasu Y."/>
            <person name="Doi K."/>
            <person name="Kasai Y."/>
            <person name="Jindo T."/>
            <person name="Kobayashi D."/>
            <person name="Shimada A."/>
            <person name="Toyoda A."/>
            <person name="Kuroki Y."/>
            <person name="Fujiyama A."/>
            <person name="Sasaki T."/>
            <person name="Shimizu A."/>
            <person name="Asakawa S."/>
            <person name="Shimizu N."/>
            <person name="Hashimoto S."/>
            <person name="Yang J."/>
            <person name="Lee Y."/>
            <person name="Matsushima K."/>
            <person name="Sugano S."/>
            <person name="Sakaizumi M."/>
            <person name="Narita T."/>
            <person name="Ohishi K."/>
            <person name="Haga S."/>
            <person name="Ohta F."/>
            <person name="Nomoto H."/>
            <person name="Nogata K."/>
            <person name="Morishita T."/>
            <person name="Endo T."/>
            <person name="Shin-I T."/>
            <person name="Takeda H."/>
            <person name="Morishita S."/>
            <person name="Kohara Y."/>
        </authorList>
    </citation>
    <scope>NUCLEOTIDE SEQUENCE [LARGE SCALE GENOMIC DNA]</scope>
    <source>
        <strain>Hd-rR</strain>
    </source>
</reference>
<feature type="compositionally biased region" description="Polar residues" evidence="13">
    <location>
        <begin position="1979"/>
        <end position="1990"/>
    </location>
</feature>
<evidence type="ECO:0000256" key="4">
    <source>
        <dbReference type="ARBA" id="ARBA00022490"/>
    </source>
</evidence>
<dbReference type="InterPro" id="IPR050588">
    <property type="entry name" value="WNK_Ser-Thr_kinase"/>
</dbReference>
<feature type="compositionally biased region" description="Low complexity" evidence="13">
    <location>
        <begin position="2174"/>
        <end position="2202"/>
    </location>
</feature>
<evidence type="ECO:0000256" key="1">
    <source>
        <dbReference type="ARBA" id="ARBA00001946"/>
    </source>
</evidence>
<dbReference type="Gene3D" id="3.10.20.90">
    <property type="entry name" value="Phosphatidylinositol 3-kinase Catalytic Subunit, Chain A, domain 1"/>
    <property type="match status" value="2"/>
</dbReference>
<comment type="subcellular location">
    <subcellularLocation>
        <location evidence="2">Cytoplasm</location>
    </subcellularLocation>
</comment>
<feature type="compositionally biased region" description="Polar residues" evidence="13">
    <location>
        <begin position="1600"/>
        <end position="1613"/>
    </location>
</feature>
<dbReference type="Gene3D" id="1.10.510.10">
    <property type="entry name" value="Transferase(Phosphotransferase) domain 1"/>
    <property type="match status" value="1"/>
</dbReference>
<feature type="compositionally biased region" description="Polar residues" evidence="13">
    <location>
        <begin position="1830"/>
        <end position="1845"/>
    </location>
</feature>
<evidence type="ECO:0000256" key="11">
    <source>
        <dbReference type="ARBA" id="ARBA00047899"/>
    </source>
</evidence>